<gene>
    <name evidence="1" type="ORF">Acr_25g0001430</name>
</gene>
<comment type="caution">
    <text evidence="1">The sequence shown here is derived from an EMBL/GenBank/DDBJ whole genome shotgun (WGS) entry which is preliminary data.</text>
</comment>
<reference evidence="1 2" key="1">
    <citation type="submission" date="2019-07" db="EMBL/GenBank/DDBJ databases">
        <title>De Novo Assembly of kiwifruit Actinidia rufa.</title>
        <authorList>
            <person name="Sugita-Konishi S."/>
            <person name="Sato K."/>
            <person name="Mori E."/>
            <person name="Abe Y."/>
            <person name="Kisaki G."/>
            <person name="Hamano K."/>
            <person name="Suezawa K."/>
            <person name="Otani M."/>
            <person name="Fukuda T."/>
            <person name="Manabe T."/>
            <person name="Gomi K."/>
            <person name="Tabuchi M."/>
            <person name="Akimitsu K."/>
            <person name="Kataoka I."/>
        </authorList>
    </citation>
    <scope>NUCLEOTIDE SEQUENCE [LARGE SCALE GENOMIC DNA]</scope>
    <source>
        <strain evidence="2">cv. Fuchu</strain>
    </source>
</reference>
<dbReference type="AlphaFoldDB" id="A0A7J0GYZ5"/>
<accession>A0A7J0GYZ5</accession>
<organism evidence="1 2">
    <name type="scientific">Actinidia rufa</name>
    <dbReference type="NCBI Taxonomy" id="165716"/>
    <lineage>
        <taxon>Eukaryota</taxon>
        <taxon>Viridiplantae</taxon>
        <taxon>Streptophyta</taxon>
        <taxon>Embryophyta</taxon>
        <taxon>Tracheophyta</taxon>
        <taxon>Spermatophyta</taxon>
        <taxon>Magnoliopsida</taxon>
        <taxon>eudicotyledons</taxon>
        <taxon>Gunneridae</taxon>
        <taxon>Pentapetalae</taxon>
        <taxon>asterids</taxon>
        <taxon>Ericales</taxon>
        <taxon>Actinidiaceae</taxon>
        <taxon>Actinidia</taxon>
    </lineage>
</organism>
<name>A0A7J0GYZ5_9ERIC</name>
<keyword evidence="2" id="KW-1185">Reference proteome</keyword>
<proteinExistence type="predicted"/>
<evidence type="ECO:0000313" key="1">
    <source>
        <dbReference type="EMBL" id="GFZ15734.1"/>
    </source>
</evidence>
<protein>
    <submittedName>
        <fullName evidence="1">Uncharacterized protein</fullName>
    </submittedName>
</protein>
<dbReference type="Proteomes" id="UP000585474">
    <property type="component" value="Unassembled WGS sequence"/>
</dbReference>
<evidence type="ECO:0000313" key="2">
    <source>
        <dbReference type="Proteomes" id="UP000585474"/>
    </source>
</evidence>
<sequence>MEKDFISFLNLKGLQSHGLPHAQRVAQTTDSEQFMAHSEAINGNILGQ</sequence>
<dbReference type="EMBL" id="BJWL01000025">
    <property type="protein sequence ID" value="GFZ15734.1"/>
    <property type="molecule type" value="Genomic_DNA"/>
</dbReference>